<dbReference type="AlphaFoldDB" id="A0A1V6UL45"/>
<name>A0A1V6UL45_9EURO</name>
<dbReference type="Proteomes" id="UP000191500">
    <property type="component" value="Unassembled WGS sequence"/>
</dbReference>
<accession>A0A1V6UL45</accession>
<proteinExistence type="predicted"/>
<protein>
    <submittedName>
        <fullName evidence="1">Uncharacterized protein</fullName>
    </submittedName>
</protein>
<keyword evidence="2" id="KW-1185">Reference proteome</keyword>
<evidence type="ECO:0000313" key="2">
    <source>
        <dbReference type="Proteomes" id="UP000191500"/>
    </source>
</evidence>
<reference evidence="2" key="1">
    <citation type="journal article" date="2017" name="Nat. Microbiol.">
        <title>Global analysis of biosynthetic gene clusters reveals vast potential of secondary metabolite production in Penicillium species.</title>
        <authorList>
            <person name="Nielsen J.C."/>
            <person name="Grijseels S."/>
            <person name="Prigent S."/>
            <person name="Ji B."/>
            <person name="Dainat J."/>
            <person name="Nielsen K.F."/>
            <person name="Frisvad J.C."/>
            <person name="Workman M."/>
            <person name="Nielsen J."/>
        </authorList>
    </citation>
    <scope>NUCLEOTIDE SEQUENCE [LARGE SCALE GENOMIC DNA]</scope>
    <source>
        <strain evidence="2">IBT 31321</strain>
    </source>
</reference>
<sequence>MAYLNQSGVTAFRKARKDLVTFLEQQSTFLRNDIDSRVYTAGAVFEKLCGLVGIVYQLKDASMAMAVDARGNAYVLAKPDGFYSYDVPRVCNDLVACLLHWADILVNTDGRRTDRLVAASMEGGLATL</sequence>
<organism evidence="1 2">
    <name type="scientific">Penicillium coprophilum</name>
    <dbReference type="NCBI Taxonomy" id="36646"/>
    <lineage>
        <taxon>Eukaryota</taxon>
        <taxon>Fungi</taxon>
        <taxon>Dikarya</taxon>
        <taxon>Ascomycota</taxon>
        <taxon>Pezizomycotina</taxon>
        <taxon>Eurotiomycetes</taxon>
        <taxon>Eurotiomycetidae</taxon>
        <taxon>Eurotiales</taxon>
        <taxon>Aspergillaceae</taxon>
        <taxon>Penicillium</taxon>
    </lineage>
</organism>
<gene>
    <name evidence="1" type="ORF">PENCOP_c007G08370</name>
</gene>
<dbReference type="EMBL" id="MDDG01000007">
    <property type="protein sequence ID" value="OQE39146.1"/>
    <property type="molecule type" value="Genomic_DNA"/>
</dbReference>
<comment type="caution">
    <text evidence="1">The sequence shown here is derived from an EMBL/GenBank/DDBJ whole genome shotgun (WGS) entry which is preliminary data.</text>
</comment>
<evidence type="ECO:0000313" key="1">
    <source>
        <dbReference type="EMBL" id="OQE39146.1"/>
    </source>
</evidence>